<sequence length="639" mass="71180">MDRQLSCSDNPVFIHTCGELPLSTDFMETSIYASSPNSLYMYEQEKTDMQSSMGVGTTCCTVVDTASTSDDFDLHTQYEVLQDISNFTMEAQTSSGETPRQENSSISSQAGTSRWEVEMKPIKSEIYIKMESSDERQTPTLAELNSTNLDLLEDIDSYINLEMSYRMGAKQEVDLETAPFLSSSAGDKVLTVDIQGQGGGSLSQMLASPPLATTDQPKLVTVIKSEPADNYSQTLDVIFPKSFTPMTPVKPELIVPASKNVSRTSTLSTIKEIDISDFTTLQNLLKRSEPSQARNQRRRTVSESVIMDKKVSPSRKRSCATAGIESMDMKWEEIKQFLEIESRTPTQSPPPRPPPVKTERTRYDSASSVMTLTSNEDEESDSDRDYEDDSDSDLEGGHDLGSLSPGESLIGTKDKQYFWQYNVQSKGPKGTRVKFDMEEDPHVLNDFEDPVFDPSNSTSLTEIGVTVKHGGKARKGDGNDIVPFPKKLCQLGLQLRKINRQINDFIPVSELPSNARGKTRKEKNKLASRACRLKKKAQHEANKVKLHGLETEHRKLLTVIRAMRHHTVTRLRAETDNNGDNQTTMTCLLDSLIKTHLGVMIAGNTSEYVNGVIRKVEAGDMTGGLKIHTTRSYPKELHN</sequence>
<feature type="compositionally biased region" description="Acidic residues" evidence="1">
    <location>
        <begin position="375"/>
        <end position="394"/>
    </location>
</feature>
<evidence type="ECO:0000256" key="1">
    <source>
        <dbReference type="SAM" id="MobiDB-lite"/>
    </source>
</evidence>
<dbReference type="CDD" id="cd14809">
    <property type="entry name" value="bZIP_AUREO-like"/>
    <property type="match status" value="1"/>
</dbReference>
<feature type="region of interest" description="Disordered" evidence="1">
    <location>
        <begin position="340"/>
        <end position="408"/>
    </location>
</feature>
<dbReference type="PANTHER" id="PTHR21552">
    <property type="entry name" value="ADULT RETINA PROTEIN"/>
    <property type="match status" value="1"/>
</dbReference>
<feature type="domain" description="BZIP" evidence="2">
    <location>
        <begin position="520"/>
        <end position="534"/>
    </location>
</feature>
<reference evidence="3" key="1">
    <citation type="submission" date="2022-11" db="EMBL/GenBank/DDBJ databases">
        <title>Centuries of genome instability and evolution in soft-shell clam transmissible cancer (bioRxiv).</title>
        <authorList>
            <person name="Hart S.F.M."/>
            <person name="Yonemitsu M.A."/>
            <person name="Giersch R.M."/>
            <person name="Beal B.F."/>
            <person name="Arriagada G."/>
            <person name="Davis B.W."/>
            <person name="Ostrander E.A."/>
            <person name="Goff S.P."/>
            <person name="Metzger M.J."/>
        </authorList>
    </citation>
    <scope>NUCLEOTIDE SEQUENCE</scope>
    <source>
        <strain evidence="3">MELC-2E11</strain>
        <tissue evidence="3">Siphon/mantle</tissue>
    </source>
</reference>
<dbReference type="InterPro" id="IPR039165">
    <property type="entry name" value="CREBRF"/>
</dbReference>
<keyword evidence="4" id="KW-1185">Reference proteome</keyword>
<feature type="compositionally biased region" description="Pro residues" evidence="1">
    <location>
        <begin position="347"/>
        <end position="356"/>
    </location>
</feature>
<feature type="region of interest" description="Disordered" evidence="1">
    <location>
        <begin position="91"/>
        <end position="114"/>
    </location>
</feature>
<accession>A0ABY7FJ37</accession>
<gene>
    <name evidence="3" type="ORF">MAR_016194</name>
</gene>
<dbReference type="PROSITE" id="PS00036">
    <property type="entry name" value="BZIP_BASIC"/>
    <property type="match status" value="1"/>
</dbReference>
<organism evidence="3 4">
    <name type="scientific">Mya arenaria</name>
    <name type="common">Soft-shell clam</name>
    <dbReference type="NCBI Taxonomy" id="6604"/>
    <lineage>
        <taxon>Eukaryota</taxon>
        <taxon>Metazoa</taxon>
        <taxon>Spiralia</taxon>
        <taxon>Lophotrochozoa</taxon>
        <taxon>Mollusca</taxon>
        <taxon>Bivalvia</taxon>
        <taxon>Autobranchia</taxon>
        <taxon>Heteroconchia</taxon>
        <taxon>Euheterodonta</taxon>
        <taxon>Imparidentia</taxon>
        <taxon>Neoheterodontei</taxon>
        <taxon>Myida</taxon>
        <taxon>Myoidea</taxon>
        <taxon>Myidae</taxon>
        <taxon>Mya</taxon>
    </lineage>
</organism>
<feature type="compositionally biased region" description="Polar residues" evidence="1">
    <location>
        <begin position="364"/>
        <end position="373"/>
    </location>
</feature>
<evidence type="ECO:0000313" key="3">
    <source>
        <dbReference type="EMBL" id="WAR22220.1"/>
    </source>
</evidence>
<dbReference type="Proteomes" id="UP001164746">
    <property type="component" value="Chromosome 12"/>
</dbReference>
<evidence type="ECO:0000259" key="2">
    <source>
        <dbReference type="PROSITE" id="PS00036"/>
    </source>
</evidence>
<proteinExistence type="predicted"/>
<dbReference type="SMART" id="SM00338">
    <property type="entry name" value="BRLZ"/>
    <property type="match status" value="1"/>
</dbReference>
<evidence type="ECO:0000313" key="4">
    <source>
        <dbReference type="Proteomes" id="UP001164746"/>
    </source>
</evidence>
<dbReference type="InterPro" id="IPR004827">
    <property type="entry name" value="bZIP"/>
</dbReference>
<name>A0ABY7FJ37_MYAAR</name>
<protein>
    <submittedName>
        <fullName evidence="3">CRERF-like protein</fullName>
    </submittedName>
</protein>
<dbReference type="EMBL" id="CP111023">
    <property type="protein sequence ID" value="WAR22220.1"/>
    <property type="molecule type" value="Genomic_DNA"/>
</dbReference>
<dbReference type="PANTHER" id="PTHR21552:SF2">
    <property type="entry name" value="CREB3 REGULATORY FACTOR"/>
    <property type="match status" value="1"/>
</dbReference>
<feature type="region of interest" description="Disordered" evidence="1">
    <location>
        <begin position="286"/>
        <end position="323"/>
    </location>
</feature>
<feature type="compositionally biased region" description="Polar residues" evidence="1">
    <location>
        <begin position="91"/>
        <end position="112"/>
    </location>
</feature>